<comment type="catalytic activity">
    <reaction evidence="3 4">
        <text>N(6)-[(R)-lipoyl]-L-lysyl-[glycine-cleavage complex H protein] + glycine + H(+) = N(6)-[(R)-S(8)-aminomethyldihydrolipoyl]-L-lysyl-[glycine-cleavage complex H protein] + CO2</text>
        <dbReference type="Rhea" id="RHEA:24304"/>
        <dbReference type="Rhea" id="RHEA-COMP:10494"/>
        <dbReference type="Rhea" id="RHEA-COMP:10495"/>
        <dbReference type="ChEBI" id="CHEBI:15378"/>
        <dbReference type="ChEBI" id="CHEBI:16526"/>
        <dbReference type="ChEBI" id="CHEBI:57305"/>
        <dbReference type="ChEBI" id="CHEBI:83099"/>
        <dbReference type="ChEBI" id="CHEBI:83143"/>
        <dbReference type="EC" id="1.4.4.2"/>
    </reaction>
</comment>
<dbReference type="STRING" id="1817867.A3F83_08180"/>
<dbReference type="GO" id="GO:0004375">
    <property type="term" value="F:glycine dehydrogenase (decarboxylating) activity"/>
    <property type="evidence" value="ECO:0007669"/>
    <property type="project" value="UniProtKB-EC"/>
</dbReference>
<comment type="function">
    <text evidence="1 4">The glycine cleavage system catalyzes the degradation of glycine. The P protein binds the alpha-amino group of glycine through its pyridoxal phosphate cofactor; CO(2) is released and the remaining methylamine moiety is then transferred to the lipoamide cofactor of the H protein.</text>
</comment>
<dbReference type="GO" id="GO:0009116">
    <property type="term" value="P:nucleoside metabolic process"/>
    <property type="evidence" value="ECO:0007669"/>
    <property type="project" value="InterPro"/>
</dbReference>
<dbReference type="PIRSF" id="PIRSF006815">
    <property type="entry name" value="GcvPA"/>
    <property type="match status" value="1"/>
</dbReference>
<evidence type="ECO:0000313" key="7">
    <source>
        <dbReference type="Proteomes" id="UP000179129"/>
    </source>
</evidence>
<dbReference type="Gene3D" id="3.40.640.10">
    <property type="entry name" value="Type I PLP-dependent aspartate aminotransferase-like (Major domain)"/>
    <property type="match status" value="1"/>
</dbReference>
<dbReference type="Gene3D" id="3.90.1150.10">
    <property type="entry name" value="Aspartate Aminotransferase, domain 1"/>
    <property type="match status" value="1"/>
</dbReference>
<dbReference type="PANTHER" id="PTHR42806:SF1">
    <property type="entry name" value="GLYCINE DEHYDROGENASE (DECARBOXYLATING)"/>
    <property type="match status" value="1"/>
</dbReference>
<dbReference type="EC" id="1.4.4.2" evidence="4"/>
<evidence type="ECO:0000256" key="4">
    <source>
        <dbReference type="HAMAP-Rule" id="MF_00712"/>
    </source>
</evidence>
<sequence>MRYTLHTAGEIKHMLGVIGAGSVDELFQSIPANVQQECRLELPAPLSEMEAAELADSLARLNYDPGSFVCFLGGGSYDHYIPAAVDQLLSRSEFYTCYTPYQAEVSQGTLQAIYEYQSLISRLTGMEIANASGYDGASVTADAALMACALRRGRGRILVSEGLNPAYRRVVETYNFGGDRKVESVPVRDGATDLQALKKLLDSDCACLIVQNPDFFGIVENTAELCRAAHEADALMIVAGDPLALGVIVSPGEIGADIAVGEGQSLGVPQSFGGPYLGYFATREEFKRQLPGRLVGLTEDAKGRAGYVLTLQTREQHIRREKATSNICTNQSLLALAATIYLSLLGREGLRRVAELCLEKAHYLAERISGLPGWKLAWPGQPFFKEFTVEGPLTAAEVIQRLLKKKILAGIDLGKFDKHNRGKLLIAVTERRTREQLDAFVEALREL</sequence>
<dbReference type="InterPro" id="IPR015422">
    <property type="entry name" value="PyrdxlP-dep_Trfase_small"/>
</dbReference>
<comment type="subunit">
    <text evidence="4">The glycine cleavage system is composed of four proteins: P, T, L and H. In this organism, the P 'protein' is a heterodimer of two subunits.</text>
</comment>
<dbReference type="InterPro" id="IPR015421">
    <property type="entry name" value="PyrdxlP-dep_Trfase_major"/>
</dbReference>
<evidence type="ECO:0000256" key="1">
    <source>
        <dbReference type="ARBA" id="ARBA00003788"/>
    </source>
</evidence>
<reference evidence="6 7" key="1">
    <citation type="journal article" date="2016" name="Nat. Commun.">
        <title>Thousands of microbial genomes shed light on interconnected biogeochemical processes in an aquifer system.</title>
        <authorList>
            <person name="Anantharaman K."/>
            <person name="Brown C.T."/>
            <person name="Hug L.A."/>
            <person name="Sharon I."/>
            <person name="Castelle C.J."/>
            <person name="Probst A.J."/>
            <person name="Thomas B.C."/>
            <person name="Singh A."/>
            <person name="Wilkins M.J."/>
            <person name="Karaoz U."/>
            <person name="Brodie E.L."/>
            <person name="Williams K.H."/>
            <person name="Hubbard S.S."/>
            <person name="Banfield J.F."/>
        </authorList>
    </citation>
    <scope>NUCLEOTIDE SEQUENCE [LARGE SCALE GENOMIC DNA]</scope>
</reference>
<dbReference type="Pfam" id="PF02347">
    <property type="entry name" value="GDC-P"/>
    <property type="match status" value="1"/>
</dbReference>
<proteinExistence type="inferred from homology"/>
<evidence type="ECO:0000256" key="3">
    <source>
        <dbReference type="ARBA" id="ARBA00049026"/>
    </source>
</evidence>
<comment type="caution">
    <text evidence="6">The sequence shown here is derived from an EMBL/GenBank/DDBJ whole genome shotgun (WGS) entry which is preliminary data.</text>
</comment>
<keyword evidence="2 4" id="KW-0560">Oxidoreductase</keyword>
<dbReference type="InterPro" id="IPR020581">
    <property type="entry name" value="GDC_P"/>
</dbReference>
<dbReference type="PANTHER" id="PTHR42806">
    <property type="entry name" value="GLYCINE CLEAVAGE SYSTEM P-PROTEIN"/>
    <property type="match status" value="1"/>
</dbReference>
<dbReference type="CDD" id="cd00613">
    <property type="entry name" value="GDC-P"/>
    <property type="match status" value="1"/>
</dbReference>
<dbReference type="InterPro" id="IPR049315">
    <property type="entry name" value="GDC-P_N"/>
</dbReference>
<evidence type="ECO:0000313" key="6">
    <source>
        <dbReference type="EMBL" id="OGG00440.1"/>
    </source>
</evidence>
<organism evidence="6 7">
    <name type="scientific">Candidatus Glassbacteria bacterium RIFCSPLOWO2_12_FULL_58_11</name>
    <dbReference type="NCBI Taxonomy" id="1817867"/>
    <lineage>
        <taxon>Bacteria</taxon>
        <taxon>Candidatus Glassiibacteriota</taxon>
    </lineage>
</organism>
<gene>
    <name evidence="4" type="primary">gcvPA</name>
    <name evidence="6" type="ORF">A3F83_08180</name>
</gene>
<name>A0A1F5YJU4_9BACT</name>
<dbReference type="Proteomes" id="UP000179129">
    <property type="component" value="Unassembled WGS sequence"/>
</dbReference>
<feature type="domain" description="Glycine cleavage system P-protein N-terminal" evidence="5">
    <location>
        <begin position="2"/>
        <end position="443"/>
    </location>
</feature>
<evidence type="ECO:0000256" key="2">
    <source>
        <dbReference type="ARBA" id="ARBA00023002"/>
    </source>
</evidence>
<dbReference type="SUPFAM" id="SSF53383">
    <property type="entry name" value="PLP-dependent transferases"/>
    <property type="match status" value="1"/>
</dbReference>
<dbReference type="AlphaFoldDB" id="A0A1F5YJU4"/>
<dbReference type="EMBL" id="MFIX01000257">
    <property type="protein sequence ID" value="OGG00440.1"/>
    <property type="molecule type" value="Genomic_DNA"/>
</dbReference>
<comment type="similarity">
    <text evidence="4">Belongs to the GcvP family. N-terminal subunit subfamily.</text>
</comment>
<dbReference type="InterPro" id="IPR023010">
    <property type="entry name" value="GcvPA"/>
</dbReference>
<dbReference type="GO" id="GO:0019464">
    <property type="term" value="P:glycine decarboxylation via glycine cleavage system"/>
    <property type="evidence" value="ECO:0007669"/>
    <property type="project" value="UniProtKB-UniRule"/>
</dbReference>
<protein>
    <recommendedName>
        <fullName evidence="4">Probable glycine dehydrogenase (decarboxylating) subunit 1</fullName>
        <ecNumber evidence="4">1.4.4.2</ecNumber>
    </recommendedName>
    <alternativeName>
        <fullName evidence="4">Glycine cleavage system P-protein subunit 1</fullName>
    </alternativeName>
    <alternativeName>
        <fullName evidence="4">Glycine decarboxylase subunit 1</fullName>
    </alternativeName>
    <alternativeName>
        <fullName evidence="4">Glycine dehydrogenase (aminomethyl-transferring) subunit 1</fullName>
    </alternativeName>
</protein>
<dbReference type="NCBIfam" id="NF001696">
    <property type="entry name" value="PRK00451.1"/>
    <property type="match status" value="1"/>
</dbReference>
<accession>A0A1F5YJU4</accession>
<dbReference type="InterPro" id="IPR015424">
    <property type="entry name" value="PyrdxlP-dep_Trfase"/>
</dbReference>
<evidence type="ECO:0000259" key="5">
    <source>
        <dbReference type="Pfam" id="PF02347"/>
    </source>
</evidence>
<dbReference type="HAMAP" id="MF_00712">
    <property type="entry name" value="GcvPA"/>
    <property type="match status" value="1"/>
</dbReference>